<protein>
    <submittedName>
        <fullName evidence="1">Uncharacterized protein</fullName>
    </submittedName>
</protein>
<gene>
    <name evidence="1" type="ORF">VFH_I208560</name>
</gene>
<sequence>MATSVDNRQYRGLNSVVRTFNPNNNFIHELKLGFPVNLDPFSSDDEDDDDNTLNLQELIRKTNTEVEPSILDPRDEGTLDNWVTRNASMVRLAGKHPFNSEAPLPRLMHHGSSLRFQSTMFETMTPSRKQDGRML</sequence>
<dbReference type="AlphaFoldDB" id="A0AAV0YHJ5"/>
<name>A0AAV0YHJ5_VICFA</name>
<keyword evidence="2" id="KW-1185">Reference proteome</keyword>
<dbReference type="EMBL" id="OX451736">
    <property type="protein sequence ID" value="CAI8585486.1"/>
    <property type="molecule type" value="Genomic_DNA"/>
</dbReference>
<evidence type="ECO:0000313" key="1">
    <source>
        <dbReference type="EMBL" id="CAI8585486.1"/>
    </source>
</evidence>
<proteinExistence type="predicted"/>
<reference evidence="1 2" key="1">
    <citation type="submission" date="2023-01" db="EMBL/GenBank/DDBJ databases">
        <authorList>
            <person name="Kreplak J."/>
        </authorList>
    </citation>
    <scope>NUCLEOTIDE SEQUENCE [LARGE SCALE GENOMIC DNA]</scope>
</reference>
<evidence type="ECO:0000313" key="2">
    <source>
        <dbReference type="Proteomes" id="UP001157006"/>
    </source>
</evidence>
<organism evidence="1 2">
    <name type="scientific">Vicia faba</name>
    <name type="common">Broad bean</name>
    <name type="synonym">Faba vulgaris</name>
    <dbReference type="NCBI Taxonomy" id="3906"/>
    <lineage>
        <taxon>Eukaryota</taxon>
        <taxon>Viridiplantae</taxon>
        <taxon>Streptophyta</taxon>
        <taxon>Embryophyta</taxon>
        <taxon>Tracheophyta</taxon>
        <taxon>Spermatophyta</taxon>
        <taxon>Magnoliopsida</taxon>
        <taxon>eudicotyledons</taxon>
        <taxon>Gunneridae</taxon>
        <taxon>Pentapetalae</taxon>
        <taxon>rosids</taxon>
        <taxon>fabids</taxon>
        <taxon>Fabales</taxon>
        <taxon>Fabaceae</taxon>
        <taxon>Papilionoideae</taxon>
        <taxon>50 kb inversion clade</taxon>
        <taxon>NPAAA clade</taxon>
        <taxon>Hologalegina</taxon>
        <taxon>IRL clade</taxon>
        <taxon>Fabeae</taxon>
        <taxon>Vicia</taxon>
    </lineage>
</organism>
<accession>A0AAV0YHJ5</accession>
<dbReference type="Proteomes" id="UP001157006">
    <property type="component" value="Chromosome 1L"/>
</dbReference>